<dbReference type="Gene3D" id="1.10.10.1150">
    <property type="entry name" value="Coenzyme PQQ synthesis protein D (PqqD)"/>
    <property type="match status" value="1"/>
</dbReference>
<dbReference type="EMBL" id="LIZX01000024">
    <property type="protein sequence ID" value="KPJ69446.1"/>
    <property type="molecule type" value="Genomic_DNA"/>
</dbReference>
<dbReference type="AlphaFoldDB" id="A0A0S7Y436"/>
<evidence type="ECO:0000313" key="2">
    <source>
        <dbReference type="Proteomes" id="UP000051861"/>
    </source>
</evidence>
<evidence type="ECO:0008006" key="3">
    <source>
        <dbReference type="Google" id="ProtNLM"/>
    </source>
</evidence>
<evidence type="ECO:0000313" key="1">
    <source>
        <dbReference type="EMBL" id="KPJ69446.1"/>
    </source>
</evidence>
<sequence length="96" mass="11350">MDFLDKVHRKSDYVVSRRIADEFILVPIRQKVGDLGSIYTLNEVAARIWELIDGKIKVREIKDMMVEEFEVTPEEAEKDLREYLQQLLKIKAIIEE</sequence>
<accession>A0A0S7Y436</accession>
<protein>
    <recommendedName>
        <fullName evidence="3">PqqD family protein</fullName>
    </recommendedName>
</protein>
<organism evidence="1 2">
    <name type="scientific">candidate division WOR-1 bacterium DG_54_3</name>
    <dbReference type="NCBI Taxonomy" id="1703775"/>
    <lineage>
        <taxon>Bacteria</taxon>
        <taxon>Bacillati</taxon>
        <taxon>Saganbacteria</taxon>
    </lineage>
</organism>
<dbReference type="InterPro" id="IPR008792">
    <property type="entry name" value="PQQD"/>
</dbReference>
<comment type="caution">
    <text evidence="1">The sequence shown here is derived from an EMBL/GenBank/DDBJ whole genome shotgun (WGS) entry which is preliminary data.</text>
</comment>
<name>A0A0S7Y436_UNCSA</name>
<gene>
    <name evidence="1" type="ORF">AMJ44_03755</name>
</gene>
<dbReference type="Pfam" id="PF05402">
    <property type="entry name" value="PqqD"/>
    <property type="match status" value="1"/>
</dbReference>
<dbReference type="Proteomes" id="UP000051861">
    <property type="component" value="Unassembled WGS sequence"/>
</dbReference>
<proteinExistence type="predicted"/>
<dbReference type="InterPro" id="IPR041881">
    <property type="entry name" value="PqqD_sf"/>
</dbReference>
<reference evidence="1 2" key="1">
    <citation type="journal article" date="2015" name="Microbiome">
        <title>Genomic resolution of linkages in carbon, nitrogen, and sulfur cycling among widespread estuary sediment bacteria.</title>
        <authorList>
            <person name="Baker B.J."/>
            <person name="Lazar C.S."/>
            <person name="Teske A.P."/>
            <person name="Dick G.J."/>
        </authorList>
    </citation>
    <scope>NUCLEOTIDE SEQUENCE [LARGE SCALE GENOMIC DNA]</scope>
    <source>
        <strain evidence="1">DG_54_3</strain>
    </source>
</reference>